<evidence type="ECO:0000256" key="2">
    <source>
        <dbReference type="ARBA" id="ARBA00016549"/>
    </source>
</evidence>
<evidence type="ECO:0000256" key="5">
    <source>
        <dbReference type="PIRSR" id="PIRSR605493-1"/>
    </source>
</evidence>
<feature type="binding site" evidence="5">
    <location>
        <position position="102"/>
    </location>
    <ligand>
        <name>substrate</name>
    </ligand>
</feature>
<dbReference type="RefSeq" id="WP_255940942.1">
    <property type="nucleotide sequence ID" value="NZ_CP050468.1"/>
</dbReference>
<protein>
    <recommendedName>
        <fullName evidence="2">Putative 4-hydroxy-4-methyl-2-oxoglutarate aldolase</fullName>
    </recommendedName>
    <alternativeName>
        <fullName evidence="3">Regulator of ribonuclease activity homolog</fullName>
    </alternativeName>
    <alternativeName>
        <fullName evidence="4">RraA-like protein</fullName>
    </alternativeName>
</protein>
<comment type="cofactor">
    <cofactor evidence="5">
        <name>Mg(2+)</name>
        <dbReference type="ChEBI" id="CHEBI:18420"/>
    </cofactor>
</comment>
<comment type="cofactor">
    <cofactor evidence="1">
        <name>a divalent metal cation</name>
        <dbReference type="ChEBI" id="CHEBI:60240"/>
    </cofactor>
</comment>
<reference evidence="6" key="1">
    <citation type="submission" date="2020-03" db="EMBL/GenBank/DDBJ databases">
        <title>Five strains of Vibrio campbellii isolated from Mariana Trench.</title>
        <authorList>
            <person name="Liang J."/>
            <person name="Zhang X.-H."/>
        </authorList>
    </citation>
    <scope>NUCLEOTIDE SEQUENCE</scope>
    <source>
        <strain evidence="6">LJC014</strain>
    </source>
</reference>
<dbReference type="InterPro" id="IPR036704">
    <property type="entry name" value="RraA/RraA-like_sf"/>
</dbReference>
<evidence type="ECO:0000313" key="6">
    <source>
        <dbReference type="EMBL" id="UTZ29072.1"/>
    </source>
</evidence>
<proteinExistence type="predicted"/>
<dbReference type="AlphaFoldDB" id="A0AAE9N5T7"/>
<dbReference type="InterPro" id="IPR005493">
    <property type="entry name" value="RraA/RraA-like"/>
</dbReference>
<evidence type="ECO:0000256" key="3">
    <source>
        <dbReference type="ARBA" id="ARBA00029596"/>
    </source>
</evidence>
<dbReference type="PANTHER" id="PTHR33254">
    <property type="entry name" value="4-HYDROXY-4-METHYL-2-OXOGLUTARATE ALDOLASE 3-RELATED"/>
    <property type="match status" value="1"/>
</dbReference>
<name>A0AAE9N5T7_9VIBR</name>
<keyword evidence="5" id="KW-0479">Metal-binding</keyword>
<accession>A0AAE9N5T7</accession>
<evidence type="ECO:0000313" key="7">
    <source>
        <dbReference type="Proteomes" id="UP001058687"/>
    </source>
</evidence>
<dbReference type="EMBL" id="CP050468">
    <property type="protein sequence ID" value="UTZ29072.1"/>
    <property type="molecule type" value="Genomic_DNA"/>
</dbReference>
<keyword evidence="5" id="KW-0460">Magnesium</keyword>
<dbReference type="Proteomes" id="UP001058687">
    <property type="component" value="Chromosome 2"/>
</dbReference>
<dbReference type="CDD" id="cd16841">
    <property type="entry name" value="RraA_family"/>
    <property type="match status" value="1"/>
</dbReference>
<evidence type="ECO:0000256" key="1">
    <source>
        <dbReference type="ARBA" id="ARBA00001968"/>
    </source>
</evidence>
<dbReference type="Pfam" id="PF03737">
    <property type="entry name" value="RraA-like"/>
    <property type="match status" value="1"/>
</dbReference>
<dbReference type="GO" id="GO:0046872">
    <property type="term" value="F:metal ion binding"/>
    <property type="evidence" value="ECO:0007669"/>
    <property type="project" value="UniProtKB-KW"/>
</dbReference>
<evidence type="ECO:0000256" key="4">
    <source>
        <dbReference type="ARBA" id="ARBA00030169"/>
    </source>
</evidence>
<feature type="binding site" evidence="5">
    <location>
        <position position="103"/>
    </location>
    <ligand>
        <name>Mg(2+)</name>
        <dbReference type="ChEBI" id="CHEBI:18420"/>
    </ligand>
</feature>
<organism evidence="6 7">
    <name type="scientific">Vibrio campbellii</name>
    <dbReference type="NCBI Taxonomy" id="680"/>
    <lineage>
        <taxon>Bacteria</taxon>
        <taxon>Pseudomonadati</taxon>
        <taxon>Pseudomonadota</taxon>
        <taxon>Gammaproteobacteria</taxon>
        <taxon>Vibrionales</taxon>
        <taxon>Vibrionaceae</taxon>
        <taxon>Vibrio</taxon>
    </lineage>
</organism>
<dbReference type="SUPFAM" id="SSF89562">
    <property type="entry name" value="RraA-like"/>
    <property type="match status" value="1"/>
</dbReference>
<dbReference type="PANTHER" id="PTHR33254:SF4">
    <property type="entry name" value="4-HYDROXY-4-METHYL-2-OXOGLUTARATE ALDOLASE 3-RELATED"/>
    <property type="match status" value="1"/>
</dbReference>
<feature type="binding site" evidence="5">
    <location>
        <begin position="80"/>
        <end position="83"/>
    </location>
    <ligand>
        <name>substrate</name>
    </ligand>
</feature>
<gene>
    <name evidence="6" type="ORF">HB761_20710</name>
</gene>
<dbReference type="Gene3D" id="3.50.30.40">
    <property type="entry name" value="Ribonuclease E inhibitor RraA/RraA-like"/>
    <property type="match status" value="1"/>
</dbReference>
<sequence>MKEDFSKFATTEYGNILANDHFINHNIGPLWQGTPRISGEAFTVQLAPGDNLMLHSAIYEAPEGSIIVVDGVDNEFAVAGGKVCAVAKSRGIKGFIIDGVIRDISEISQMRFPVFARGVYPVPGKKEVYCQLGISITCGGVNVSTGDVIVADVEGIVVIPKEKREEVFLSVSKKASEESSLTLPEWEASHRAKITQAIIAAKQKA</sequence>